<protein>
    <submittedName>
        <fullName evidence="3">Uncharacterized protein</fullName>
    </submittedName>
</protein>
<evidence type="ECO:0000256" key="1">
    <source>
        <dbReference type="SAM" id="MobiDB-lite"/>
    </source>
</evidence>
<sequence length="302" mass="32029">MDFELDPQVRHAVEHPAETVRGPEEVQLRIRLAGEPARQALGAHWAEAPADAASAVEDPDRLAAAVLLATLFDDRFWLEKAAQLPADVPGSPSAPPRGLLELAKVPGARAAMAPVLERPLMTGLLEWATRPVPEQPPTVLAEAARDLGIDDDGRVYPEVRRRAERLLAREYDGSPELERFVAVLKEAERRPRQDGPVVSGEVLPGPQAPLTGPPTAGGTGAPRWGAPPSDMPQAPRWGATPAPGQAPVPGQEPQPRQPVFGRAGGPPPAGPGVPDDDPAGFRNWGILGLVIVGIIVLLIFVL</sequence>
<keyword evidence="2" id="KW-0812">Transmembrane</keyword>
<reference evidence="3" key="1">
    <citation type="journal article" date="2014" name="Int. J. Syst. Evol. Microbiol.">
        <title>Complete genome sequence of Corynebacterium casei LMG S-19264T (=DSM 44701T), isolated from a smear-ripened cheese.</title>
        <authorList>
            <consortium name="US DOE Joint Genome Institute (JGI-PGF)"/>
            <person name="Walter F."/>
            <person name="Albersmeier A."/>
            <person name="Kalinowski J."/>
            <person name="Ruckert C."/>
        </authorList>
    </citation>
    <scope>NUCLEOTIDE SEQUENCE</scope>
    <source>
        <strain evidence="3">CGMCC 1.12187</strain>
    </source>
</reference>
<proteinExistence type="predicted"/>
<dbReference type="AlphaFoldDB" id="A0A917LZU4"/>
<evidence type="ECO:0000256" key="2">
    <source>
        <dbReference type="SAM" id="Phobius"/>
    </source>
</evidence>
<evidence type="ECO:0000313" key="3">
    <source>
        <dbReference type="EMBL" id="GGG69858.1"/>
    </source>
</evidence>
<gene>
    <name evidence="3" type="ORF">GCM10011374_37980</name>
</gene>
<comment type="caution">
    <text evidence="3">The sequence shown here is derived from an EMBL/GenBank/DDBJ whole genome shotgun (WGS) entry which is preliminary data.</text>
</comment>
<evidence type="ECO:0000313" key="4">
    <source>
        <dbReference type="Proteomes" id="UP000638848"/>
    </source>
</evidence>
<feature type="compositionally biased region" description="Pro residues" evidence="1">
    <location>
        <begin position="244"/>
        <end position="256"/>
    </location>
</feature>
<dbReference type="Proteomes" id="UP000638848">
    <property type="component" value="Unassembled WGS sequence"/>
</dbReference>
<keyword evidence="2" id="KW-0472">Membrane</keyword>
<feature type="region of interest" description="Disordered" evidence="1">
    <location>
        <begin position="188"/>
        <end position="277"/>
    </location>
</feature>
<feature type="transmembrane region" description="Helical" evidence="2">
    <location>
        <begin position="284"/>
        <end position="301"/>
    </location>
</feature>
<dbReference type="EMBL" id="BMEQ01000036">
    <property type="protein sequence ID" value="GGG69858.1"/>
    <property type="molecule type" value="Genomic_DNA"/>
</dbReference>
<accession>A0A917LZU4</accession>
<organism evidence="3 4">
    <name type="scientific">Kocuria dechangensis</name>
    <dbReference type="NCBI Taxonomy" id="1176249"/>
    <lineage>
        <taxon>Bacteria</taxon>
        <taxon>Bacillati</taxon>
        <taxon>Actinomycetota</taxon>
        <taxon>Actinomycetes</taxon>
        <taxon>Micrococcales</taxon>
        <taxon>Micrococcaceae</taxon>
        <taxon>Kocuria</taxon>
    </lineage>
</organism>
<name>A0A917LZU4_9MICC</name>
<keyword evidence="4" id="KW-1185">Reference proteome</keyword>
<dbReference type="RefSeq" id="WP_188540071.1">
    <property type="nucleotide sequence ID" value="NZ_BMEQ01000036.1"/>
</dbReference>
<keyword evidence="2" id="KW-1133">Transmembrane helix</keyword>
<reference evidence="3" key="2">
    <citation type="submission" date="2020-09" db="EMBL/GenBank/DDBJ databases">
        <authorList>
            <person name="Sun Q."/>
            <person name="Zhou Y."/>
        </authorList>
    </citation>
    <scope>NUCLEOTIDE SEQUENCE</scope>
    <source>
        <strain evidence="3">CGMCC 1.12187</strain>
    </source>
</reference>
<feature type="compositionally biased region" description="Low complexity" evidence="1">
    <location>
        <begin position="204"/>
        <end position="214"/>
    </location>
</feature>